<sequence>MKQMGTFILPGMFIVYCCQSNELRQLIPSLECGGKRNLNLKFATATVTNLLIPVANVYVAAVVFFNQFQF</sequence>
<dbReference type="RefSeq" id="WP_074517168.1">
    <property type="nucleotide sequence ID" value="NZ_BJVF01000002.1"/>
</dbReference>
<name>A0A1G8SJI3_9FLAO</name>
<dbReference type="EMBL" id="FNEO01000002">
    <property type="protein sequence ID" value="SDJ29412.1"/>
    <property type="molecule type" value="Genomic_DNA"/>
</dbReference>
<dbReference type="Proteomes" id="UP000182367">
    <property type="component" value="Unassembled WGS sequence"/>
</dbReference>
<comment type="caution">
    <text evidence="2">The sequence shown here is derived from an EMBL/GenBank/DDBJ whole genome shotgun (WGS) entry which is preliminary data.</text>
</comment>
<evidence type="ECO:0008006" key="4">
    <source>
        <dbReference type="Google" id="ProtNLM"/>
    </source>
</evidence>
<organism evidence="2 3">
    <name type="scientific">Flavobacterium glycines</name>
    <dbReference type="NCBI Taxonomy" id="551990"/>
    <lineage>
        <taxon>Bacteria</taxon>
        <taxon>Pseudomonadati</taxon>
        <taxon>Bacteroidota</taxon>
        <taxon>Flavobacteriia</taxon>
        <taxon>Flavobacteriales</taxon>
        <taxon>Flavobacteriaceae</taxon>
        <taxon>Flavobacterium</taxon>
    </lineage>
</organism>
<keyword evidence="1" id="KW-0472">Membrane</keyword>
<evidence type="ECO:0000313" key="3">
    <source>
        <dbReference type="Proteomes" id="UP000182367"/>
    </source>
</evidence>
<proteinExistence type="predicted"/>
<keyword evidence="1" id="KW-0812">Transmembrane</keyword>
<reference evidence="2 3" key="1">
    <citation type="submission" date="2016-10" db="EMBL/GenBank/DDBJ databases">
        <authorList>
            <person name="Varghese N."/>
            <person name="Submissions S."/>
        </authorList>
    </citation>
    <scope>NUCLEOTIDE SEQUENCE [LARGE SCALE GENOMIC DNA]</scope>
    <source>
        <strain evidence="2 3">Gm-149</strain>
    </source>
</reference>
<gene>
    <name evidence="2" type="ORF">SAMN05192550_1835</name>
</gene>
<evidence type="ECO:0000313" key="2">
    <source>
        <dbReference type="EMBL" id="SDJ29412.1"/>
    </source>
</evidence>
<keyword evidence="1" id="KW-1133">Transmembrane helix</keyword>
<protein>
    <recommendedName>
        <fullName evidence="4">Sodium/calcium exchanger membrane region domain-containing protein</fullName>
    </recommendedName>
</protein>
<accession>A0A1G8SJI3</accession>
<feature type="transmembrane region" description="Helical" evidence="1">
    <location>
        <begin position="44"/>
        <end position="65"/>
    </location>
</feature>
<keyword evidence="3" id="KW-1185">Reference proteome</keyword>
<evidence type="ECO:0000256" key="1">
    <source>
        <dbReference type="SAM" id="Phobius"/>
    </source>
</evidence>